<dbReference type="PANTHER" id="PTHR45985:SF11">
    <property type="entry name" value="EGF-LIKE DOMAIN-CONTAINING PROTEIN"/>
    <property type="match status" value="1"/>
</dbReference>
<dbReference type="Proteomes" id="UP001432322">
    <property type="component" value="Unassembled WGS sequence"/>
</dbReference>
<evidence type="ECO:0000259" key="2">
    <source>
        <dbReference type="SMART" id="SM00181"/>
    </source>
</evidence>
<gene>
    <name evidence="3" type="ORF">PFISCL1PPCAC_25453</name>
</gene>
<dbReference type="SUPFAM" id="SSF57625">
    <property type="entry name" value="Invertebrate chitin-binding proteins"/>
    <property type="match status" value="1"/>
</dbReference>
<name>A0AAV5WPG8_9BILA</name>
<keyword evidence="1" id="KW-0732">Signal</keyword>
<keyword evidence="4" id="KW-1185">Reference proteome</keyword>
<dbReference type="InterPro" id="IPR006149">
    <property type="entry name" value="EB_dom"/>
</dbReference>
<reference evidence="3" key="1">
    <citation type="submission" date="2023-10" db="EMBL/GenBank/DDBJ databases">
        <title>Genome assembly of Pristionchus species.</title>
        <authorList>
            <person name="Yoshida K."/>
            <person name="Sommer R.J."/>
        </authorList>
    </citation>
    <scope>NUCLEOTIDE SEQUENCE</scope>
    <source>
        <strain evidence="3">RS5133</strain>
    </source>
</reference>
<accession>A0AAV5WPG8</accession>
<dbReference type="AlphaFoldDB" id="A0AAV5WPG8"/>
<evidence type="ECO:0000313" key="4">
    <source>
        <dbReference type="Proteomes" id="UP001432322"/>
    </source>
</evidence>
<dbReference type="InterPro" id="IPR036508">
    <property type="entry name" value="Chitin-bd_dom_sf"/>
</dbReference>
<proteinExistence type="predicted"/>
<feature type="signal peptide" evidence="1">
    <location>
        <begin position="1"/>
        <end position="16"/>
    </location>
</feature>
<feature type="domain" description="EGF-like" evidence="2">
    <location>
        <begin position="277"/>
        <end position="309"/>
    </location>
</feature>
<dbReference type="EMBL" id="BTSY01000006">
    <property type="protein sequence ID" value="GMT34156.1"/>
    <property type="molecule type" value="Genomic_DNA"/>
</dbReference>
<feature type="chain" id="PRO_5043641345" description="EGF-like domain-containing protein" evidence="1">
    <location>
        <begin position="17"/>
        <end position="356"/>
    </location>
</feature>
<feature type="domain" description="EGF-like" evidence="2">
    <location>
        <begin position="237"/>
        <end position="269"/>
    </location>
</feature>
<evidence type="ECO:0000256" key="1">
    <source>
        <dbReference type="SAM" id="SignalP"/>
    </source>
</evidence>
<dbReference type="InterPro" id="IPR052740">
    <property type="entry name" value="CE4"/>
</dbReference>
<dbReference type="InterPro" id="IPR000742">
    <property type="entry name" value="EGF"/>
</dbReference>
<protein>
    <recommendedName>
        <fullName evidence="2">EGF-like domain-containing protein</fullName>
    </recommendedName>
</protein>
<organism evidence="3 4">
    <name type="scientific">Pristionchus fissidentatus</name>
    <dbReference type="NCBI Taxonomy" id="1538716"/>
    <lineage>
        <taxon>Eukaryota</taxon>
        <taxon>Metazoa</taxon>
        <taxon>Ecdysozoa</taxon>
        <taxon>Nematoda</taxon>
        <taxon>Chromadorea</taxon>
        <taxon>Rhabditida</taxon>
        <taxon>Rhabditina</taxon>
        <taxon>Diplogasteromorpha</taxon>
        <taxon>Diplogasteroidea</taxon>
        <taxon>Neodiplogasteridae</taxon>
        <taxon>Pristionchus</taxon>
    </lineage>
</organism>
<dbReference type="Pfam" id="PF01683">
    <property type="entry name" value="EB"/>
    <property type="match status" value="2"/>
</dbReference>
<comment type="caution">
    <text evidence="3">The sequence shown here is derived from an EMBL/GenBank/DDBJ whole genome shotgun (WGS) entry which is preliminary data.</text>
</comment>
<feature type="non-terminal residue" evidence="3">
    <location>
        <position position="356"/>
    </location>
</feature>
<evidence type="ECO:0000313" key="3">
    <source>
        <dbReference type="EMBL" id="GMT34156.1"/>
    </source>
</evidence>
<dbReference type="PANTHER" id="PTHR45985">
    <property type="match status" value="1"/>
</dbReference>
<dbReference type="SMART" id="SM00181">
    <property type="entry name" value="EGF"/>
    <property type="match status" value="4"/>
</dbReference>
<dbReference type="GO" id="GO:0008061">
    <property type="term" value="F:chitin binding"/>
    <property type="evidence" value="ECO:0007669"/>
    <property type="project" value="InterPro"/>
</dbReference>
<sequence>MAQRALIIALLAATSAHPVNKCSGEFAGLLANDPHGDPQAFLQCQGSTGAWQRQLCPGELVFDFVNQQCSTQERKTRQQPSTLNIAILNNSCARGEQCIGGTICDPVQMKCLCPAGTTPVFETLSCEAKGGQNIFNPYNAKPEVPAAISSIFPNPTVQKFIESFFKPNQNFVAEKSGTDFKPNSNFVLNSLGTNAPRKMVSPGSTCRDGEICTGGSVCTQPFGMCLCQGNMEVNNRECTGPADCPRAAFCFDRLCRCMHGHRAHAGSCEPVAGIGGACASATQCAHHAACVEGRCACAEGALAHAGRCPAADTATVIAPGEECSEADRCADGGACEGGVCVCPADTLLADGRCVPV</sequence>
<feature type="domain" description="EGF-like" evidence="2">
    <location>
        <begin position="322"/>
        <end position="354"/>
    </location>
</feature>
<feature type="domain" description="EGF-like" evidence="2">
    <location>
        <begin position="91"/>
        <end position="127"/>
    </location>
</feature>